<feature type="domain" description="F-BAR" evidence="8">
    <location>
        <begin position="114"/>
        <end position="374"/>
    </location>
</feature>
<feature type="transmembrane region" description="Helical" evidence="7">
    <location>
        <begin position="724"/>
        <end position="744"/>
    </location>
</feature>
<gene>
    <name evidence="9" type="ORF">HMN09_00134300</name>
</gene>
<feature type="compositionally biased region" description="Low complexity" evidence="6">
    <location>
        <begin position="392"/>
        <end position="406"/>
    </location>
</feature>
<sequence>MATAVASATPPPVVPLPALPPSPAPSASGSGSGSARSSWSLGSGGVGGEDVGSGGLDRFVYRVPEGVEPVERWVFSPSFAPALPLSSNAYPTPPSSSSSSTSSSTSSSSQHQQIDFCNAFWGSSPPGGVPVLFARLRGAIKSTDEIRRFWEARAGIEEEYAGKLMELANGATKGGGRLGREETGQLRNALDTLLLETATQATAHLHLASTLRHAPLLALLKMQIGLRKDSLDPLAERFAARHTKAGLLDAARTKLADAQARLRAASSESEEPRTVSSAVPDASVRKARLAVSVAEREVAGLLADGDASFEGTHAWEADWKLFCDLAQDVEEERIELVRDAIARFGDAVRTVGETDGESAARVRTAVSSISPERELAAFVQTYGTGNALPDLPTRTPTAAPSSASPPRRAEYTRITARAAKSPSSAFPTEQYASFGMGYPSPRSVEGGDGDDAEHDRDVAVLGAGAHVVAEPMPVSAEYSESDLGLELELELDIDPERPRPTRPRSDTIVPVSRPPLPAGVGVGLLAVARSVTEPLPGAATTTVTAPGLEPLAPKRLPSPLVLASSSASSSSSAASSSLSLSSSTPPPPPPPPIQTTRNAPHQPIPSSPPPVWSPASALSPSSSFELEVDIFSAYGDVSSPAPGGWVEFRCRRDWAALDAFKVAVRVVNEDDAALFWTFADWAWANTTTTVDTTAGYAAASCPSFIFLIFLVIFVIILVDFLRSFYPTFLILSLILFIFLIYIHILRRDPAQTTPPSTILLPIQLISGVGAEAATQRETVTHAWVR</sequence>
<evidence type="ECO:0000313" key="10">
    <source>
        <dbReference type="Proteomes" id="UP000613580"/>
    </source>
</evidence>
<feature type="compositionally biased region" description="Low complexity" evidence="6">
    <location>
        <begin position="25"/>
        <end position="41"/>
    </location>
</feature>
<keyword evidence="2" id="KW-0963">Cytoplasm</keyword>
<keyword evidence="5" id="KW-0175">Coiled coil</keyword>
<keyword evidence="7" id="KW-0472">Membrane</keyword>
<feature type="region of interest" description="Disordered" evidence="6">
    <location>
        <begin position="1"/>
        <end position="55"/>
    </location>
</feature>
<keyword evidence="3" id="KW-0597">Phosphoprotein</keyword>
<feature type="compositionally biased region" description="Pro residues" evidence="6">
    <location>
        <begin position="9"/>
        <end position="24"/>
    </location>
</feature>
<dbReference type="PROSITE" id="PS51741">
    <property type="entry name" value="F_BAR"/>
    <property type="match status" value="1"/>
</dbReference>
<evidence type="ECO:0000256" key="5">
    <source>
        <dbReference type="PROSITE-ProRule" id="PRU01077"/>
    </source>
</evidence>
<dbReference type="Pfam" id="PF00611">
    <property type="entry name" value="FCH"/>
    <property type="match status" value="1"/>
</dbReference>
<keyword evidence="10" id="KW-1185">Reference proteome</keyword>
<feature type="compositionally biased region" description="Gly residues" evidence="6">
    <location>
        <begin position="42"/>
        <end position="55"/>
    </location>
</feature>
<dbReference type="GO" id="GO:0120104">
    <property type="term" value="C:mitotic actomyosin contractile ring, proximal layer"/>
    <property type="evidence" value="ECO:0007669"/>
    <property type="project" value="TreeGrafter"/>
</dbReference>
<feature type="compositionally biased region" description="Basic and acidic residues" evidence="6">
    <location>
        <begin position="494"/>
        <end position="505"/>
    </location>
</feature>
<dbReference type="InterPro" id="IPR031160">
    <property type="entry name" value="F_BAR_dom"/>
</dbReference>
<evidence type="ECO:0000256" key="6">
    <source>
        <dbReference type="SAM" id="MobiDB-lite"/>
    </source>
</evidence>
<feature type="region of interest" description="Disordered" evidence="6">
    <location>
        <begin position="89"/>
        <end position="109"/>
    </location>
</feature>
<dbReference type="InterPro" id="IPR001060">
    <property type="entry name" value="FCH_dom"/>
</dbReference>
<feature type="compositionally biased region" description="Low complexity" evidence="6">
    <location>
        <begin position="572"/>
        <end position="583"/>
    </location>
</feature>
<dbReference type="SMART" id="SM00055">
    <property type="entry name" value="FCH"/>
    <property type="match status" value="1"/>
</dbReference>
<keyword evidence="7" id="KW-1133">Transmembrane helix</keyword>
<comment type="subcellular location">
    <subcellularLocation>
        <location evidence="1">Cytoplasm</location>
        <location evidence="1">Cytoskeleton</location>
    </subcellularLocation>
</comment>
<feature type="region of interest" description="Disordered" evidence="6">
    <location>
        <begin position="386"/>
        <end position="409"/>
    </location>
</feature>
<feature type="compositionally biased region" description="Pro residues" evidence="6">
    <location>
        <begin position="584"/>
        <end position="593"/>
    </location>
</feature>
<name>A0A8H6WK93_MYCCL</name>
<evidence type="ECO:0000256" key="3">
    <source>
        <dbReference type="ARBA" id="ARBA00022553"/>
    </source>
</evidence>
<dbReference type="InterPro" id="IPR027267">
    <property type="entry name" value="AH/BAR_dom_sf"/>
</dbReference>
<dbReference type="GO" id="GO:0009898">
    <property type="term" value="C:cytoplasmic side of plasma membrane"/>
    <property type="evidence" value="ECO:0007669"/>
    <property type="project" value="TreeGrafter"/>
</dbReference>
<reference evidence="9" key="1">
    <citation type="submission" date="2020-05" db="EMBL/GenBank/DDBJ databases">
        <title>Mycena genomes resolve the evolution of fungal bioluminescence.</title>
        <authorList>
            <person name="Tsai I.J."/>
        </authorList>
    </citation>
    <scope>NUCLEOTIDE SEQUENCE</scope>
    <source>
        <strain evidence="9">110903Hualien_Pintung</strain>
    </source>
</reference>
<feature type="region of interest" description="Disordered" evidence="6">
    <location>
        <begin position="490"/>
        <end position="512"/>
    </location>
</feature>
<evidence type="ECO:0000256" key="4">
    <source>
        <dbReference type="ARBA" id="ARBA00023212"/>
    </source>
</evidence>
<feature type="compositionally biased region" description="Pro residues" evidence="6">
    <location>
        <begin position="602"/>
        <end position="612"/>
    </location>
</feature>
<accession>A0A8H6WK93</accession>
<evidence type="ECO:0000259" key="8">
    <source>
        <dbReference type="PROSITE" id="PS51741"/>
    </source>
</evidence>
<dbReference type="Gene3D" id="1.20.1270.60">
    <property type="entry name" value="Arfaptin homology (AH) domain/BAR domain"/>
    <property type="match status" value="1"/>
</dbReference>
<dbReference type="AlphaFoldDB" id="A0A8H6WK93"/>
<evidence type="ECO:0000256" key="7">
    <source>
        <dbReference type="SAM" id="Phobius"/>
    </source>
</evidence>
<feature type="region of interest" description="Disordered" evidence="6">
    <location>
        <begin position="572"/>
        <end position="614"/>
    </location>
</feature>
<evidence type="ECO:0000313" key="9">
    <source>
        <dbReference type="EMBL" id="KAF7320507.1"/>
    </source>
</evidence>
<dbReference type="EMBL" id="JACAZE010000002">
    <property type="protein sequence ID" value="KAF7320507.1"/>
    <property type="molecule type" value="Genomic_DNA"/>
</dbReference>
<comment type="caution">
    <text evidence="9">The sequence shown here is derived from an EMBL/GenBank/DDBJ whole genome shotgun (WGS) entry which is preliminary data.</text>
</comment>
<dbReference type="Proteomes" id="UP000613580">
    <property type="component" value="Unassembled WGS sequence"/>
</dbReference>
<evidence type="ECO:0000256" key="1">
    <source>
        <dbReference type="ARBA" id="ARBA00004245"/>
    </source>
</evidence>
<dbReference type="OrthoDB" id="19092at2759"/>
<dbReference type="GO" id="GO:0005543">
    <property type="term" value="F:phospholipid binding"/>
    <property type="evidence" value="ECO:0007669"/>
    <property type="project" value="TreeGrafter"/>
</dbReference>
<protein>
    <recommendedName>
        <fullName evidence="8">F-BAR domain-containing protein</fullName>
    </recommendedName>
</protein>
<organism evidence="9 10">
    <name type="scientific">Mycena chlorophos</name>
    <name type="common">Agaric fungus</name>
    <name type="synonym">Agaricus chlorophos</name>
    <dbReference type="NCBI Taxonomy" id="658473"/>
    <lineage>
        <taxon>Eukaryota</taxon>
        <taxon>Fungi</taxon>
        <taxon>Dikarya</taxon>
        <taxon>Basidiomycota</taxon>
        <taxon>Agaricomycotina</taxon>
        <taxon>Agaricomycetes</taxon>
        <taxon>Agaricomycetidae</taxon>
        <taxon>Agaricales</taxon>
        <taxon>Marasmiineae</taxon>
        <taxon>Mycenaceae</taxon>
        <taxon>Mycena</taxon>
    </lineage>
</organism>
<proteinExistence type="predicted"/>
<feature type="transmembrane region" description="Helical" evidence="7">
    <location>
        <begin position="694"/>
        <end position="717"/>
    </location>
</feature>
<dbReference type="SUPFAM" id="SSF103657">
    <property type="entry name" value="BAR/IMD domain-like"/>
    <property type="match status" value="1"/>
</dbReference>
<feature type="compositionally biased region" description="Low complexity" evidence="6">
    <location>
        <begin position="95"/>
        <end position="109"/>
    </location>
</feature>
<keyword evidence="4" id="KW-0206">Cytoskeleton</keyword>
<dbReference type="PANTHER" id="PTHR23065">
    <property type="entry name" value="PROLINE-SERINE-THREONINE PHOSPHATASE INTERACTING PROTEIN 1"/>
    <property type="match status" value="1"/>
</dbReference>
<dbReference type="GO" id="GO:0007010">
    <property type="term" value="P:cytoskeleton organization"/>
    <property type="evidence" value="ECO:0007669"/>
    <property type="project" value="TreeGrafter"/>
</dbReference>
<evidence type="ECO:0000256" key="2">
    <source>
        <dbReference type="ARBA" id="ARBA00022490"/>
    </source>
</evidence>
<dbReference type="PANTHER" id="PTHR23065:SF7">
    <property type="entry name" value="NOSTRIN, ISOFORM H"/>
    <property type="match status" value="1"/>
</dbReference>
<keyword evidence="7" id="KW-0812">Transmembrane</keyword>